<proteinExistence type="predicted"/>
<accession>A0A6M3K3V6</accession>
<reference evidence="2" key="1">
    <citation type="submission" date="2020-03" db="EMBL/GenBank/DDBJ databases">
        <title>The deep terrestrial virosphere.</title>
        <authorList>
            <person name="Holmfeldt K."/>
            <person name="Nilsson E."/>
            <person name="Simone D."/>
            <person name="Lopez-Fernandez M."/>
            <person name="Wu X."/>
            <person name="de Brujin I."/>
            <person name="Lundin D."/>
            <person name="Andersson A."/>
            <person name="Bertilsson S."/>
            <person name="Dopson M."/>
        </authorList>
    </citation>
    <scope>NUCLEOTIDE SEQUENCE</scope>
    <source>
        <strain evidence="2">MM415A01437</strain>
    </source>
</reference>
<feature type="compositionally biased region" description="Gly residues" evidence="1">
    <location>
        <begin position="39"/>
        <end position="52"/>
    </location>
</feature>
<dbReference type="GO" id="GO:0008237">
    <property type="term" value="F:metallopeptidase activity"/>
    <property type="evidence" value="ECO:0007669"/>
    <property type="project" value="InterPro"/>
</dbReference>
<evidence type="ECO:0000313" key="2">
    <source>
        <dbReference type="EMBL" id="QJA76819.1"/>
    </source>
</evidence>
<dbReference type="Gene3D" id="3.40.390.10">
    <property type="entry name" value="Collagenase (Catalytic Domain)"/>
    <property type="match status" value="1"/>
</dbReference>
<sequence>MNLALIENEIIEAVSDLVVEEMKVGTSRSGNWGHVGRPGQIGGSGGGGGRGGGETIARDYFSKVEKDFGVKASFKIVEEIDTSGDIIPLDGIVSGKYDPNSNTIFMRRDLVSKRDDFTKIGFDYKSTGLMGPKAIIAHELSHVKDGGYSRSESGTREFRKIFLDAKTKMLDGDLSHCVSRYAMTSESEHFAENSAVFHLNPSWLKMNYPVMHSTLTEVYSKDRDYFKGVGRGPVEFFINGEYVWSHEKQKFFGLSLIFKGGVGSGIKGHRTFREVKGQMSKNLKGIAEGKAKRTVVEGNISASNIKDVIKNMKNEADLYTSYLASDTAVKMRDFVSTYENILHEGTRNKEFENIQAKELDAFGIDSVQKMIHQEIESNRQSFTDHGIRHLESNVQRQLELMDQMGTPTATDKLSALTIMVNHDMGYTIKSVREGANPGGGVHQTASGKMFDEQKSTWNEDKVFSAKQFDRISTAIKTHDSSEMSHDNLLTSTRISDNLALFAKEKLPSMFKYVKGGSTDLVQMGQAAGKNDSVAFELARKSLKQKIDASALNVNLKRDLHAAVATSNIKTPKFTLGVLAGEITSIKGDKKGNASVEIQYSAWDSFLQNHFDMGQKQTKKFLGDYGVTDFSKTDYDIGGRLKLKVIGARKKELGLGVIFKHGTHDQSTHGNWATGGKQSFGSKELVTQEDKNLKENVSKYVSLYNMNRRPEGWKNGSGYELVEKEGKFFTPAPLPEGIKAGKVKDCYKNAAQLAMDYPEKYTYAEGFASSSNLPGLPMSHAWTVDNKTGKVVDPTWSAKNKLTPGLSYYGIAFSEKYLLKTLVKTGVYGIIPDTFRGDHNPLKDGFPPDAFYKKSFAEKIDLDSIKDKPKDKVNYHYIEDYLMGGNIKDVEPQGKIFLQSEMKGCMEHEPQGNQ</sequence>
<protein>
    <submittedName>
        <fullName evidence="2">Putative peptidase</fullName>
    </submittedName>
</protein>
<feature type="region of interest" description="Disordered" evidence="1">
    <location>
        <begin position="29"/>
        <end position="52"/>
    </location>
</feature>
<dbReference type="SUPFAM" id="SSF55486">
    <property type="entry name" value="Metalloproteases ('zincins'), catalytic domain"/>
    <property type="match status" value="1"/>
</dbReference>
<organism evidence="2">
    <name type="scientific">viral metagenome</name>
    <dbReference type="NCBI Taxonomy" id="1070528"/>
    <lineage>
        <taxon>unclassified sequences</taxon>
        <taxon>metagenomes</taxon>
        <taxon>organismal metagenomes</taxon>
    </lineage>
</organism>
<name>A0A6M3K3V6_9ZZZZ</name>
<dbReference type="InterPro" id="IPR024079">
    <property type="entry name" value="MetalloPept_cat_dom_sf"/>
</dbReference>
<gene>
    <name evidence="2" type="ORF">MM415A01437_0009</name>
</gene>
<dbReference type="AlphaFoldDB" id="A0A6M3K3V6"/>
<dbReference type="EMBL" id="MT142245">
    <property type="protein sequence ID" value="QJA76819.1"/>
    <property type="molecule type" value="Genomic_DNA"/>
</dbReference>
<evidence type="ECO:0000256" key="1">
    <source>
        <dbReference type="SAM" id="MobiDB-lite"/>
    </source>
</evidence>